<keyword evidence="2" id="KW-0489">Methyltransferase</keyword>
<dbReference type="KEGG" id="vbh:CMV30_15390"/>
<dbReference type="OrthoDB" id="9804312at2"/>
<dbReference type="GO" id="GO:0032259">
    <property type="term" value="P:methylation"/>
    <property type="evidence" value="ECO:0007669"/>
    <property type="project" value="UniProtKB-KW"/>
</dbReference>
<reference evidence="2 3" key="1">
    <citation type="submission" date="2017-09" db="EMBL/GenBank/DDBJ databases">
        <title>Complete genome sequence of Verrucomicrobial strain HZ-65, isolated from freshwater.</title>
        <authorList>
            <person name="Choi A."/>
        </authorList>
    </citation>
    <scope>NUCLEOTIDE SEQUENCE [LARGE SCALE GENOMIC DNA]</scope>
    <source>
        <strain evidence="2 3">HZ-65</strain>
    </source>
</reference>
<dbReference type="CDD" id="cd02440">
    <property type="entry name" value="AdoMet_MTases"/>
    <property type="match status" value="1"/>
</dbReference>
<evidence type="ECO:0000313" key="3">
    <source>
        <dbReference type="Proteomes" id="UP000217265"/>
    </source>
</evidence>
<dbReference type="InterPro" id="IPR029063">
    <property type="entry name" value="SAM-dependent_MTases_sf"/>
</dbReference>
<sequence>MGEVLGVSAKISAATVRDDFNDPVTVVHYTRAAHFLGLWESERILIERFFPDKTAPLLEAGCGAGRATLGLWHLGYRDLTAFDFAEELLDQARQLATDQGVTAIHFLHADATKLTSVLHDSSSSSVSQPSALNSQPAPAFAGALFLFNGLMQIPGRDHRRAALRELHAVCRTGAPLLFTTHDRDVSPTERALWRLEILRWENGTQDPRLVDFGDRYFEDETGRTFMHLPDRAEILEDLAATGWTHTFDSLRRDIAKESRAVRDFSDECRFWSAVRT</sequence>
<gene>
    <name evidence="2" type="ORF">CMV30_15390</name>
</gene>
<dbReference type="SUPFAM" id="SSF53335">
    <property type="entry name" value="S-adenosyl-L-methionine-dependent methyltransferases"/>
    <property type="match status" value="1"/>
</dbReference>
<keyword evidence="3" id="KW-1185">Reference proteome</keyword>
<dbReference type="InterPro" id="IPR041698">
    <property type="entry name" value="Methyltransf_25"/>
</dbReference>
<dbReference type="Gene3D" id="3.40.50.150">
    <property type="entry name" value="Vaccinia Virus protein VP39"/>
    <property type="match status" value="1"/>
</dbReference>
<feature type="domain" description="Methyltransferase" evidence="1">
    <location>
        <begin position="58"/>
        <end position="115"/>
    </location>
</feature>
<dbReference type="Proteomes" id="UP000217265">
    <property type="component" value="Chromosome"/>
</dbReference>
<protein>
    <submittedName>
        <fullName evidence="2">Methylase</fullName>
    </submittedName>
</protein>
<dbReference type="EMBL" id="CP023344">
    <property type="protein sequence ID" value="ATC65225.1"/>
    <property type="molecule type" value="Genomic_DNA"/>
</dbReference>
<proteinExistence type="predicted"/>
<evidence type="ECO:0000313" key="2">
    <source>
        <dbReference type="EMBL" id="ATC65225.1"/>
    </source>
</evidence>
<keyword evidence="2" id="KW-0808">Transferase</keyword>
<dbReference type="GO" id="GO:0008168">
    <property type="term" value="F:methyltransferase activity"/>
    <property type="evidence" value="ECO:0007669"/>
    <property type="project" value="UniProtKB-KW"/>
</dbReference>
<dbReference type="AlphaFoldDB" id="A0A290Q941"/>
<evidence type="ECO:0000259" key="1">
    <source>
        <dbReference type="Pfam" id="PF13649"/>
    </source>
</evidence>
<name>A0A290Q941_9BACT</name>
<accession>A0A290Q941</accession>
<organism evidence="2 3">
    <name type="scientific">Nibricoccus aquaticus</name>
    <dbReference type="NCBI Taxonomy" id="2576891"/>
    <lineage>
        <taxon>Bacteria</taxon>
        <taxon>Pseudomonadati</taxon>
        <taxon>Verrucomicrobiota</taxon>
        <taxon>Opitutia</taxon>
        <taxon>Opitutales</taxon>
        <taxon>Opitutaceae</taxon>
        <taxon>Nibricoccus</taxon>
    </lineage>
</organism>
<dbReference type="Pfam" id="PF13649">
    <property type="entry name" value="Methyltransf_25"/>
    <property type="match status" value="1"/>
</dbReference>